<dbReference type="InterPro" id="IPR018253">
    <property type="entry name" value="DnaJ_domain_CS"/>
</dbReference>
<dbReference type="Pfam" id="PF01556">
    <property type="entry name" value="DnaJ_C"/>
    <property type="match status" value="1"/>
</dbReference>
<accession>A0A7S2PM92</accession>
<dbReference type="GO" id="GO:0006457">
    <property type="term" value="P:protein folding"/>
    <property type="evidence" value="ECO:0007669"/>
    <property type="project" value="InterPro"/>
</dbReference>
<dbReference type="SUPFAM" id="SSF46565">
    <property type="entry name" value="Chaperone J-domain"/>
    <property type="match status" value="1"/>
</dbReference>
<dbReference type="GO" id="GO:0030544">
    <property type="term" value="F:Hsp70 protein binding"/>
    <property type="evidence" value="ECO:0007669"/>
    <property type="project" value="InterPro"/>
</dbReference>
<dbReference type="GO" id="GO:0051082">
    <property type="term" value="F:unfolded protein binding"/>
    <property type="evidence" value="ECO:0007669"/>
    <property type="project" value="InterPro"/>
</dbReference>
<feature type="domain" description="J" evidence="2">
    <location>
        <begin position="21"/>
        <end position="85"/>
    </location>
</feature>
<protein>
    <recommendedName>
        <fullName evidence="2">J domain-containing protein</fullName>
    </recommendedName>
</protein>
<evidence type="ECO:0000256" key="1">
    <source>
        <dbReference type="SAM" id="SignalP"/>
    </source>
</evidence>
<dbReference type="InterPro" id="IPR036869">
    <property type="entry name" value="J_dom_sf"/>
</dbReference>
<dbReference type="CDD" id="cd06257">
    <property type="entry name" value="DnaJ"/>
    <property type="match status" value="1"/>
</dbReference>
<sequence>MSARLLFLSLLAAFQLAECVDFYKVLGISRKANQKEIKKAYRQKSLELHPDKNPEEGAAEKFAEVARAYEVLSDEEKKRVYDQRGEEGLKQHEQMQGQGGGFGGGDPFGSMFEHMFNGFGNQRGRGHGEQKTPDVRMPLRLTLQQLYVGVNLEVEYLREVLCVNWEDCTRNSNDCQGPGIKVQRQQLAPGFVQQVQIRDDRCVSRGKMWRDGCRACPNGKTETEKIEVPVEIPAGTRHGEDFAFQGITDEKPGMIAGDLHFVVVETAHSAYSRDGDNLYTTVEIPLVDALTGFKRTLTHLDNKKFVVTVNGVTECDHIMRVPGKGMPRRNGNGYGDLYVKFEVDFPDELTETQKTAIREVLGEDDNDEL</sequence>
<dbReference type="PROSITE" id="PS00636">
    <property type="entry name" value="DNAJ_1"/>
    <property type="match status" value="1"/>
</dbReference>
<dbReference type="PANTHER" id="PTHR43888">
    <property type="entry name" value="DNAJ-LIKE-2, ISOFORM A-RELATED"/>
    <property type="match status" value="1"/>
</dbReference>
<reference evidence="3" key="1">
    <citation type="submission" date="2021-01" db="EMBL/GenBank/DDBJ databases">
        <authorList>
            <person name="Corre E."/>
            <person name="Pelletier E."/>
            <person name="Niang G."/>
            <person name="Scheremetjew M."/>
            <person name="Finn R."/>
            <person name="Kale V."/>
            <person name="Holt S."/>
            <person name="Cochrane G."/>
            <person name="Meng A."/>
            <person name="Brown T."/>
            <person name="Cohen L."/>
        </authorList>
    </citation>
    <scope>NUCLEOTIDE SEQUENCE</scope>
    <source>
        <strain evidence="3">B650</strain>
    </source>
</reference>
<dbReference type="Pfam" id="PF00226">
    <property type="entry name" value="DnaJ"/>
    <property type="match status" value="1"/>
</dbReference>
<dbReference type="InterPro" id="IPR008971">
    <property type="entry name" value="HSP40/DnaJ_pept-bd"/>
</dbReference>
<name>A0A7S2PM92_9STRA</name>
<dbReference type="InterPro" id="IPR001623">
    <property type="entry name" value="DnaJ_domain"/>
</dbReference>
<feature type="signal peptide" evidence="1">
    <location>
        <begin position="1"/>
        <end position="19"/>
    </location>
</feature>
<dbReference type="CDD" id="cd10747">
    <property type="entry name" value="DnaJ_C"/>
    <property type="match status" value="1"/>
</dbReference>
<evidence type="ECO:0000313" key="3">
    <source>
        <dbReference type="EMBL" id="CAD9606343.1"/>
    </source>
</evidence>
<dbReference type="PRINTS" id="PR00625">
    <property type="entry name" value="JDOMAIN"/>
</dbReference>
<dbReference type="InterPro" id="IPR002939">
    <property type="entry name" value="DnaJ_C"/>
</dbReference>
<dbReference type="PROSITE" id="PS50076">
    <property type="entry name" value="DNAJ_2"/>
    <property type="match status" value="1"/>
</dbReference>
<dbReference type="EMBL" id="HBGY01029678">
    <property type="protein sequence ID" value="CAD9606343.1"/>
    <property type="molecule type" value="Transcribed_RNA"/>
</dbReference>
<dbReference type="SUPFAM" id="SSF49493">
    <property type="entry name" value="HSP40/DnaJ peptide-binding domain"/>
    <property type="match status" value="2"/>
</dbReference>
<dbReference type="InterPro" id="IPR044713">
    <property type="entry name" value="DNJA1/2-like"/>
</dbReference>
<dbReference type="AlphaFoldDB" id="A0A7S2PM92"/>
<dbReference type="Gene3D" id="2.60.260.20">
    <property type="entry name" value="Urease metallochaperone UreE, N-terminal domain"/>
    <property type="match status" value="2"/>
</dbReference>
<dbReference type="FunFam" id="2.60.260.20:FF:000013">
    <property type="entry name" value="DnaJ subfamily B member 11"/>
    <property type="match status" value="1"/>
</dbReference>
<keyword evidence="1" id="KW-0732">Signal</keyword>
<evidence type="ECO:0000259" key="2">
    <source>
        <dbReference type="PROSITE" id="PS50076"/>
    </source>
</evidence>
<dbReference type="SMART" id="SM00271">
    <property type="entry name" value="DnaJ"/>
    <property type="match status" value="1"/>
</dbReference>
<gene>
    <name evidence="3" type="ORF">LDAN0321_LOCUS18422</name>
</gene>
<dbReference type="Gene3D" id="1.10.287.110">
    <property type="entry name" value="DnaJ domain"/>
    <property type="match status" value="1"/>
</dbReference>
<dbReference type="Gene3D" id="2.10.230.10">
    <property type="entry name" value="Heat shock protein DnaJ, cysteine-rich domain"/>
    <property type="match status" value="1"/>
</dbReference>
<feature type="chain" id="PRO_5031192132" description="J domain-containing protein" evidence="1">
    <location>
        <begin position="20"/>
        <end position="369"/>
    </location>
</feature>
<organism evidence="3">
    <name type="scientific">Leptocylindrus danicus</name>
    <dbReference type="NCBI Taxonomy" id="163516"/>
    <lineage>
        <taxon>Eukaryota</taxon>
        <taxon>Sar</taxon>
        <taxon>Stramenopiles</taxon>
        <taxon>Ochrophyta</taxon>
        <taxon>Bacillariophyta</taxon>
        <taxon>Coscinodiscophyceae</taxon>
        <taxon>Chaetocerotophycidae</taxon>
        <taxon>Leptocylindrales</taxon>
        <taxon>Leptocylindraceae</taxon>
        <taxon>Leptocylindrus</taxon>
    </lineage>
</organism>
<proteinExistence type="predicted"/>